<keyword evidence="4" id="KW-1185">Reference proteome</keyword>
<evidence type="ECO:0000313" key="3">
    <source>
        <dbReference type="Ensembl" id="ENSACDP00005003050.1"/>
    </source>
</evidence>
<evidence type="ECO:0000259" key="2">
    <source>
        <dbReference type="PROSITE" id="PS50835"/>
    </source>
</evidence>
<dbReference type="CDD" id="cd00099">
    <property type="entry name" value="IgV"/>
    <property type="match status" value="1"/>
</dbReference>
<dbReference type="Ensembl" id="ENSACDT00005003673.1">
    <property type="protein sequence ID" value="ENSACDP00005003050.1"/>
    <property type="gene ID" value="ENSACDG00005002170.1"/>
</dbReference>
<dbReference type="SMART" id="SM00406">
    <property type="entry name" value="IGv"/>
    <property type="match status" value="1"/>
</dbReference>
<accession>A0A8B9D9H6</accession>
<dbReference type="InterPro" id="IPR007110">
    <property type="entry name" value="Ig-like_dom"/>
</dbReference>
<dbReference type="SMART" id="SM00409">
    <property type="entry name" value="IG"/>
    <property type="match status" value="1"/>
</dbReference>
<dbReference type="InterPro" id="IPR036179">
    <property type="entry name" value="Ig-like_dom_sf"/>
</dbReference>
<name>A0A8B9D9H6_ANSCY</name>
<dbReference type="PROSITE" id="PS50835">
    <property type="entry name" value="IG_LIKE"/>
    <property type="match status" value="1"/>
</dbReference>
<dbReference type="InterPro" id="IPR013783">
    <property type="entry name" value="Ig-like_fold"/>
</dbReference>
<dbReference type="SUPFAM" id="SSF48726">
    <property type="entry name" value="Immunoglobulin"/>
    <property type="match status" value="2"/>
</dbReference>
<evidence type="ECO:0000256" key="1">
    <source>
        <dbReference type="SAM" id="MobiDB-lite"/>
    </source>
</evidence>
<feature type="domain" description="Ig-like" evidence="2">
    <location>
        <begin position="9"/>
        <end position="119"/>
    </location>
</feature>
<dbReference type="AlphaFoldDB" id="A0A8B9D9H6"/>
<dbReference type="PANTHER" id="PTHR23267">
    <property type="entry name" value="IMMUNOGLOBULIN LIGHT CHAIN"/>
    <property type="match status" value="1"/>
</dbReference>
<protein>
    <recommendedName>
        <fullName evidence="2">Ig-like domain-containing protein</fullName>
    </recommendedName>
</protein>
<reference evidence="3" key="2">
    <citation type="submission" date="2025-09" db="UniProtKB">
        <authorList>
            <consortium name="Ensembl"/>
        </authorList>
    </citation>
    <scope>IDENTIFICATION</scope>
</reference>
<reference evidence="3" key="1">
    <citation type="submission" date="2025-08" db="UniProtKB">
        <authorList>
            <consortium name="Ensembl"/>
        </authorList>
    </citation>
    <scope>IDENTIFICATION</scope>
</reference>
<evidence type="ECO:0000313" key="4">
    <source>
        <dbReference type="Proteomes" id="UP000694521"/>
    </source>
</evidence>
<dbReference type="Proteomes" id="UP000694521">
    <property type="component" value="Unplaced"/>
</dbReference>
<sequence length="246" mass="26967">AQRKSPFCPLKAFCRTREATEDPAQLWLPPGATAELSCNISGSPWGANWYREKPDGSLEWIYQSSETSKPKGRYSGTVRALGFFSFNISDVQREDSGSYYCTSSVSHSHFGDGTRLLVTGERDATEPKLSILVPVDAEEPSDVVPLLCHLHDLPRGWDTVRWHHGRDTPATAEAVDERGPGSSSLSSQGRSGNPFSPSLWAPHALKRCERCPGHIAPRCGRFSPPPFPRPPRCCAQALDQSPVPAL</sequence>
<dbReference type="InterPro" id="IPR050150">
    <property type="entry name" value="IgV_Light_Chain"/>
</dbReference>
<dbReference type="Gene3D" id="2.60.40.10">
    <property type="entry name" value="Immunoglobulins"/>
    <property type="match status" value="1"/>
</dbReference>
<dbReference type="InterPro" id="IPR003599">
    <property type="entry name" value="Ig_sub"/>
</dbReference>
<organism evidence="3 4">
    <name type="scientific">Anser cygnoides</name>
    <name type="common">Swan goose</name>
    <dbReference type="NCBI Taxonomy" id="8845"/>
    <lineage>
        <taxon>Eukaryota</taxon>
        <taxon>Metazoa</taxon>
        <taxon>Chordata</taxon>
        <taxon>Craniata</taxon>
        <taxon>Vertebrata</taxon>
        <taxon>Euteleostomi</taxon>
        <taxon>Archelosauria</taxon>
        <taxon>Archosauria</taxon>
        <taxon>Dinosauria</taxon>
        <taxon>Saurischia</taxon>
        <taxon>Theropoda</taxon>
        <taxon>Coelurosauria</taxon>
        <taxon>Aves</taxon>
        <taxon>Neognathae</taxon>
        <taxon>Galloanserae</taxon>
        <taxon>Anseriformes</taxon>
        <taxon>Anatidae</taxon>
        <taxon>Anserinae</taxon>
        <taxon>Anser</taxon>
    </lineage>
</organism>
<dbReference type="InterPro" id="IPR013106">
    <property type="entry name" value="Ig_V-set"/>
</dbReference>
<dbReference type="Pfam" id="PF07686">
    <property type="entry name" value="V-set"/>
    <property type="match status" value="1"/>
</dbReference>
<proteinExistence type="predicted"/>
<feature type="region of interest" description="Disordered" evidence="1">
    <location>
        <begin position="168"/>
        <end position="196"/>
    </location>
</feature>
<feature type="compositionally biased region" description="Low complexity" evidence="1">
    <location>
        <begin position="180"/>
        <end position="192"/>
    </location>
</feature>